<reference evidence="7" key="1">
    <citation type="submission" date="2006-10" db="EMBL/GenBank/DDBJ databases">
        <authorList>
            <person name="Amadeo P."/>
            <person name="Zhao Q."/>
            <person name="Wortman J."/>
            <person name="Fraser-Liggett C."/>
            <person name="Carlton J."/>
        </authorList>
    </citation>
    <scope>NUCLEOTIDE SEQUENCE</scope>
    <source>
        <strain evidence="7">G3</strain>
    </source>
</reference>
<dbReference type="OrthoDB" id="28755at2759"/>
<evidence type="ECO:0000256" key="4">
    <source>
        <dbReference type="ARBA" id="ARBA00022989"/>
    </source>
</evidence>
<dbReference type="FunFam" id="1.20.1250.20:FF:000531">
    <property type="entry name" value="Major Facilitator Superfamily protein"/>
    <property type="match status" value="1"/>
</dbReference>
<keyword evidence="8" id="KW-1185">Reference proteome</keyword>
<dbReference type="PANTHER" id="PTHR19432">
    <property type="entry name" value="SUGAR TRANSPORTER"/>
    <property type="match status" value="1"/>
</dbReference>
<dbReference type="SUPFAM" id="SSF103473">
    <property type="entry name" value="MFS general substrate transporter"/>
    <property type="match status" value="1"/>
</dbReference>
<feature type="transmembrane region" description="Helical" evidence="6">
    <location>
        <begin position="244"/>
        <end position="264"/>
    </location>
</feature>
<evidence type="ECO:0000256" key="1">
    <source>
        <dbReference type="ARBA" id="ARBA00004141"/>
    </source>
</evidence>
<keyword evidence="3 6" id="KW-0812">Transmembrane</keyword>
<feature type="transmembrane region" description="Helical" evidence="6">
    <location>
        <begin position="192"/>
        <end position="213"/>
    </location>
</feature>
<dbReference type="InParanoid" id="A2EQA2"/>
<evidence type="ECO:0000256" key="5">
    <source>
        <dbReference type="ARBA" id="ARBA00023136"/>
    </source>
</evidence>
<protein>
    <submittedName>
        <fullName evidence="7">Major Facilitator Superfamily protein</fullName>
    </submittedName>
</protein>
<feature type="transmembrane region" description="Helical" evidence="6">
    <location>
        <begin position="409"/>
        <end position="430"/>
    </location>
</feature>
<feature type="transmembrane region" description="Helical" evidence="6">
    <location>
        <begin position="114"/>
        <end position="135"/>
    </location>
</feature>
<accession>A2EQA2</accession>
<dbReference type="FunCoup" id="A2EQA2">
    <property type="interactions" value="103"/>
</dbReference>
<comment type="subcellular location">
    <subcellularLocation>
        <location evidence="1">Membrane</location>
        <topology evidence="1">Multi-pass membrane protein</topology>
    </subcellularLocation>
</comment>
<feature type="transmembrane region" description="Helical" evidence="6">
    <location>
        <begin position="370"/>
        <end position="394"/>
    </location>
</feature>
<keyword evidence="2" id="KW-0813">Transport</keyword>
<sequence length="451" mass="49831">MNDPLIEPTKHYSSCKIFCITMSCLAFQVGWTVVFGLVDPLMTDLNLSKVTKFIAWSIGPITGFFVQPIIGYYSDRCRSRFGRRRPYLFWGGVGTFIGLGGLFALYMLREKWSHNLITPILLIVIAVTYISINTFQSPARSIIGDILPPDQRTRGFAFSSILIGIGAVVTNLLGGIGYFVNSPSYQKKVFPITLILSTVTIVISLATTIIVANEKQFTEEIEKGSIFDLKSIFHMSKVQTRVSIALMTSWAAFTGFSIKLTTFYSKEVFPDDNNKGLCFGLVVNALVNTLAFLYGAIHEKFVNTLGTKMAYFVSHFLMFGSLLGVLFAKNKWVFMALMAPLGMGSTVFNTIPFSIVTADSTPQSLGKNIGALNIFLVLGQQIANLVIIAVGYIHKKWDWLNQRVGENQAYIGSGFVASAIACVLSFWIIVPKGEEGAISITSSEEKYEQLK</sequence>
<dbReference type="VEuPathDB" id="TrichDB:TVAGG3_0586800"/>
<feature type="transmembrane region" description="Helical" evidence="6">
    <location>
        <begin position="87"/>
        <end position="108"/>
    </location>
</feature>
<feature type="transmembrane region" description="Helical" evidence="6">
    <location>
        <begin position="276"/>
        <end position="297"/>
    </location>
</feature>
<keyword evidence="4 6" id="KW-1133">Transmembrane helix</keyword>
<dbReference type="RefSeq" id="XP_001317408.1">
    <property type="nucleotide sequence ID" value="XM_001317373.1"/>
</dbReference>
<proteinExistence type="predicted"/>
<evidence type="ECO:0000313" key="7">
    <source>
        <dbReference type="EMBL" id="EAY05185.1"/>
    </source>
</evidence>
<dbReference type="eggNOG" id="KOG0637">
    <property type="taxonomic scope" value="Eukaryota"/>
</dbReference>
<evidence type="ECO:0000256" key="3">
    <source>
        <dbReference type="ARBA" id="ARBA00022692"/>
    </source>
</evidence>
<dbReference type="Gene3D" id="1.20.1250.20">
    <property type="entry name" value="MFS general substrate transporter like domains"/>
    <property type="match status" value="1"/>
</dbReference>
<organism evidence="7 8">
    <name type="scientific">Trichomonas vaginalis (strain ATCC PRA-98 / G3)</name>
    <dbReference type="NCBI Taxonomy" id="412133"/>
    <lineage>
        <taxon>Eukaryota</taxon>
        <taxon>Metamonada</taxon>
        <taxon>Parabasalia</taxon>
        <taxon>Trichomonadida</taxon>
        <taxon>Trichomonadidae</taxon>
        <taxon>Trichomonas</taxon>
    </lineage>
</organism>
<dbReference type="SMR" id="A2EQA2"/>
<dbReference type="KEGG" id="tva:4763051"/>
<dbReference type="Proteomes" id="UP000001542">
    <property type="component" value="Unassembled WGS sequence"/>
</dbReference>
<feature type="transmembrane region" description="Helical" evidence="6">
    <location>
        <begin position="17"/>
        <end position="38"/>
    </location>
</feature>
<dbReference type="EMBL" id="DS113455">
    <property type="protein sequence ID" value="EAY05185.1"/>
    <property type="molecule type" value="Genomic_DNA"/>
</dbReference>
<dbReference type="VEuPathDB" id="TrichDB:TVAG_058420"/>
<reference evidence="7" key="2">
    <citation type="journal article" date="2007" name="Science">
        <title>Draft genome sequence of the sexually transmitted pathogen Trichomonas vaginalis.</title>
        <authorList>
            <person name="Carlton J.M."/>
            <person name="Hirt R.P."/>
            <person name="Silva J.C."/>
            <person name="Delcher A.L."/>
            <person name="Schatz M."/>
            <person name="Zhao Q."/>
            <person name="Wortman J.R."/>
            <person name="Bidwell S.L."/>
            <person name="Alsmark U.C.M."/>
            <person name="Besteiro S."/>
            <person name="Sicheritz-Ponten T."/>
            <person name="Noel C.J."/>
            <person name="Dacks J.B."/>
            <person name="Foster P.G."/>
            <person name="Simillion C."/>
            <person name="Van de Peer Y."/>
            <person name="Miranda-Saavedra D."/>
            <person name="Barton G.J."/>
            <person name="Westrop G.D."/>
            <person name="Mueller S."/>
            <person name="Dessi D."/>
            <person name="Fiori P.L."/>
            <person name="Ren Q."/>
            <person name="Paulsen I."/>
            <person name="Zhang H."/>
            <person name="Bastida-Corcuera F.D."/>
            <person name="Simoes-Barbosa A."/>
            <person name="Brown M.T."/>
            <person name="Hayes R.D."/>
            <person name="Mukherjee M."/>
            <person name="Okumura C.Y."/>
            <person name="Schneider R."/>
            <person name="Smith A.J."/>
            <person name="Vanacova S."/>
            <person name="Villalvazo M."/>
            <person name="Haas B.J."/>
            <person name="Pertea M."/>
            <person name="Feldblyum T.V."/>
            <person name="Utterback T.R."/>
            <person name="Shu C.L."/>
            <person name="Osoegawa K."/>
            <person name="de Jong P.J."/>
            <person name="Hrdy I."/>
            <person name="Horvathova L."/>
            <person name="Zubacova Z."/>
            <person name="Dolezal P."/>
            <person name="Malik S.B."/>
            <person name="Logsdon J.M. Jr."/>
            <person name="Henze K."/>
            <person name="Gupta A."/>
            <person name="Wang C.C."/>
            <person name="Dunne R.L."/>
            <person name="Upcroft J.A."/>
            <person name="Upcroft P."/>
            <person name="White O."/>
            <person name="Salzberg S.L."/>
            <person name="Tang P."/>
            <person name="Chiu C.-H."/>
            <person name="Lee Y.-S."/>
            <person name="Embley T.M."/>
            <person name="Coombs G.H."/>
            <person name="Mottram J.C."/>
            <person name="Tachezy J."/>
            <person name="Fraser-Liggett C.M."/>
            <person name="Johnson P.J."/>
        </authorList>
    </citation>
    <scope>NUCLEOTIDE SEQUENCE [LARGE SCALE GENOMIC DNA]</scope>
    <source>
        <strain evidence="7">G3</strain>
    </source>
</reference>
<evidence type="ECO:0000256" key="6">
    <source>
        <dbReference type="SAM" id="Phobius"/>
    </source>
</evidence>
<evidence type="ECO:0000313" key="8">
    <source>
        <dbReference type="Proteomes" id="UP000001542"/>
    </source>
</evidence>
<dbReference type="Pfam" id="PF07690">
    <property type="entry name" value="MFS_1"/>
    <property type="match status" value="1"/>
</dbReference>
<evidence type="ECO:0000256" key="2">
    <source>
        <dbReference type="ARBA" id="ARBA00022448"/>
    </source>
</evidence>
<gene>
    <name evidence="7" type="ORF">TVAG_058420</name>
</gene>
<feature type="transmembrane region" description="Helical" evidence="6">
    <location>
        <begin position="334"/>
        <end position="358"/>
    </location>
</feature>
<dbReference type="GO" id="GO:0016020">
    <property type="term" value="C:membrane"/>
    <property type="evidence" value="ECO:0000318"/>
    <property type="project" value="GO_Central"/>
</dbReference>
<keyword evidence="5 6" id="KW-0472">Membrane</keyword>
<name>A2EQA2_TRIV3</name>
<dbReference type="GO" id="GO:0008506">
    <property type="term" value="F:sucrose:proton symporter activity"/>
    <property type="evidence" value="ECO:0000318"/>
    <property type="project" value="GO_Central"/>
</dbReference>
<feature type="transmembrane region" description="Helical" evidence="6">
    <location>
        <begin position="156"/>
        <end position="180"/>
    </location>
</feature>
<dbReference type="InterPro" id="IPR011701">
    <property type="entry name" value="MFS"/>
</dbReference>
<dbReference type="PANTHER" id="PTHR19432:SF26">
    <property type="entry name" value="MAJOR FACILITATOR SUPERFAMILY (MFS) PROFILE DOMAIN-CONTAINING PROTEIN"/>
    <property type="match status" value="1"/>
</dbReference>
<feature type="transmembrane region" description="Helical" evidence="6">
    <location>
        <begin position="53"/>
        <end position="75"/>
    </location>
</feature>
<feature type="transmembrane region" description="Helical" evidence="6">
    <location>
        <begin position="309"/>
        <end position="328"/>
    </location>
</feature>
<dbReference type="InterPro" id="IPR036259">
    <property type="entry name" value="MFS_trans_sf"/>
</dbReference>
<dbReference type="AlphaFoldDB" id="A2EQA2"/>